<dbReference type="OrthoDB" id="3257151at2759"/>
<evidence type="ECO:0000313" key="3">
    <source>
        <dbReference type="Proteomes" id="UP000521943"/>
    </source>
</evidence>
<feature type="region of interest" description="Disordered" evidence="1">
    <location>
        <begin position="96"/>
        <end position="116"/>
    </location>
</feature>
<feature type="compositionally biased region" description="Basic residues" evidence="1">
    <location>
        <begin position="186"/>
        <end position="197"/>
    </location>
</feature>
<dbReference type="AlphaFoldDB" id="A0A8H6HD03"/>
<organism evidence="2 3">
    <name type="scientific">Ephemerocybe angulata</name>
    <dbReference type="NCBI Taxonomy" id="980116"/>
    <lineage>
        <taxon>Eukaryota</taxon>
        <taxon>Fungi</taxon>
        <taxon>Dikarya</taxon>
        <taxon>Basidiomycota</taxon>
        <taxon>Agaricomycotina</taxon>
        <taxon>Agaricomycetes</taxon>
        <taxon>Agaricomycetidae</taxon>
        <taxon>Agaricales</taxon>
        <taxon>Agaricineae</taxon>
        <taxon>Psathyrellaceae</taxon>
        <taxon>Ephemerocybe</taxon>
    </lineage>
</organism>
<protein>
    <submittedName>
        <fullName evidence="2">Uncharacterized protein</fullName>
    </submittedName>
</protein>
<sequence length="197" mass="22128">MHMGQSATRNWPVVAREAEQRPAMRKGFWISSAPNAATDGNWEALRFKYIYFDVYTTFYAQELPRREFEGSSWTPQAKIRNFRKSEVVERGVKTRADVQGGEAHKPEAQTDLQTPDCQPLCATPRDLGMPTPGIPTAASRRAGRNARGVNPDNVHGWWSRTGSEGEGDGNSSYLERRMTGPVGATSRRRCGRRRTQV</sequence>
<keyword evidence="3" id="KW-1185">Reference proteome</keyword>
<comment type="caution">
    <text evidence="2">The sequence shown here is derived from an EMBL/GenBank/DDBJ whole genome shotgun (WGS) entry which is preliminary data.</text>
</comment>
<gene>
    <name evidence="2" type="ORF">DFP72DRAFT_1052486</name>
</gene>
<name>A0A8H6HD03_9AGAR</name>
<accession>A0A8H6HD03</accession>
<evidence type="ECO:0000313" key="2">
    <source>
        <dbReference type="EMBL" id="KAF6743947.1"/>
    </source>
</evidence>
<dbReference type="Proteomes" id="UP000521943">
    <property type="component" value="Unassembled WGS sequence"/>
</dbReference>
<evidence type="ECO:0000256" key="1">
    <source>
        <dbReference type="SAM" id="MobiDB-lite"/>
    </source>
</evidence>
<feature type="region of interest" description="Disordered" evidence="1">
    <location>
        <begin position="138"/>
        <end position="197"/>
    </location>
</feature>
<proteinExistence type="predicted"/>
<reference evidence="2 3" key="1">
    <citation type="submission" date="2020-07" db="EMBL/GenBank/DDBJ databases">
        <title>Comparative genomics of pyrophilous fungi reveals a link between fire events and developmental genes.</title>
        <authorList>
            <consortium name="DOE Joint Genome Institute"/>
            <person name="Steindorff A.S."/>
            <person name="Carver A."/>
            <person name="Calhoun S."/>
            <person name="Stillman K."/>
            <person name="Liu H."/>
            <person name="Lipzen A."/>
            <person name="Pangilinan J."/>
            <person name="Labutti K."/>
            <person name="Bruns T.D."/>
            <person name="Grigoriev I.V."/>
        </authorList>
    </citation>
    <scope>NUCLEOTIDE SEQUENCE [LARGE SCALE GENOMIC DNA]</scope>
    <source>
        <strain evidence="2 3">CBS 144469</strain>
    </source>
</reference>
<feature type="compositionally biased region" description="Basic and acidic residues" evidence="1">
    <location>
        <begin position="96"/>
        <end position="108"/>
    </location>
</feature>
<feature type="compositionally biased region" description="Low complexity" evidence="1">
    <location>
        <begin position="138"/>
        <end position="148"/>
    </location>
</feature>
<dbReference type="EMBL" id="JACGCI010000132">
    <property type="protein sequence ID" value="KAF6743947.1"/>
    <property type="molecule type" value="Genomic_DNA"/>
</dbReference>